<dbReference type="InterPro" id="IPR052407">
    <property type="entry name" value="BTB_POZ_domain_cont_9"/>
</dbReference>
<proteinExistence type="predicted"/>
<organism evidence="3 4">
    <name type="scientific">Rhizophagus clarus</name>
    <dbReference type="NCBI Taxonomy" id="94130"/>
    <lineage>
        <taxon>Eukaryota</taxon>
        <taxon>Fungi</taxon>
        <taxon>Fungi incertae sedis</taxon>
        <taxon>Mucoromycota</taxon>
        <taxon>Glomeromycotina</taxon>
        <taxon>Glomeromycetes</taxon>
        <taxon>Glomerales</taxon>
        <taxon>Glomeraceae</taxon>
        <taxon>Rhizophagus</taxon>
    </lineage>
</organism>
<dbReference type="InterPro" id="IPR006571">
    <property type="entry name" value="TLDc_dom"/>
</dbReference>
<dbReference type="SUPFAM" id="SSF54695">
    <property type="entry name" value="POZ domain"/>
    <property type="match status" value="1"/>
</dbReference>
<comment type="caution">
    <text evidence="3">The sequence shown here is derived from an EMBL/GenBank/DDBJ whole genome shotgun (WGS) entry which is preliminary data.</text>
</comment>
<reference evidence="3 4" key="1">
    <citation type="submission" date="2017-11" db="EMBL/GenBank/DDBJ databases">
        <title>The genome of Rhizophagus clarus HR1 reveals common genetic basis of auxotrophy among arbuscular mycorrhizal fungi.</title>
        <authorList>
            <person name="Kobayashi Y."/>
        </authorList>
    </citation>
    <scope>NUCLEOTIDE SEQUENCE [LARGE SCALE GENOMIC DNA]</scope>
    <source>
        <strain evidence="3 4">HR1</strain>
    </source>
</reference>
<gene>
    <name evidence="3" type="ORF">RclHR1_01350011</name>
</gene>
<dbReference type="PROSITE" id="PS50097">
    <property type="entry name" value="BTB"/>
    <property type="match status" value="1"/>
</dbReference>
<dbReference type="AlphaFoldDB" id="A0A2Z6R2M3"/>
<name>A0A2Z6R2M3_9GLOM</name>
<keyword evidence="4" id="KW-1185">Reference proteome</keyword>
<dbReference type="InterPro" id="IPR011333">
    <property type="entry name" value="SKP1/BTB/POZ_sf"/>
</dbReference>
<dbReference type="PANTHER" id="PTHR46306">
    <property type="entry name" value="BTB/POZ DOMAIN-CONTAINING PROTEIN 9"/>
    <property type="match status" value="1"/>
</dbReference>
<evidence type="ECO:0000313" key="4">
    <source>
        <dbReference type="Proteomes" id="UP000247702"/>
    </source>
</evidence>
<evidence type="ECO:0000313" key="3">
    <source>
        <dbReference type="EMBL" id="GBB87036.1"/>
    </source>
</evidence>
<evidence type="ECO:0008006" key="5">
    <source>
        <dbReference type="Google" id="ProtNLM"/>
    </source>
</evidence>
<dbReference type="Proteomes" id="UP000247702">
    <property type="component" value="Unassembled WGS sequence"/>
</dbReference>
<dbReference type="EMBL" id="BEXD01000391">
    <property type="protein sequence ID" value="GBB87036.1"/>
    <property type="molecule type" value="Genomic_DNA"/>
</dbReference>
<protein>
    <recommendedName>
        <fullName evidence="5">BTB domain-containing protein</fullName>
    </recommendedName>
</protein>
<dbReference type="PANTHER" id="PTHR46306:SF1">
    <property type="entry name" value="BTB_POZ DOMAIN-CONTAINING PROTEIN 9"/>
    <property type="match status" value="1"/>
</dbReference>
<dbReference type="InterPro" id="IPR000210">
    <property type="entry name" value="BTB/POZ_dom"/>
</dbReference>
<dbReference type="GO" id="GO:0005737">
    <property type="term" value="C:cytoplasm"/>
    <property type="evidence" value="ECO:0007669"/>
    <property type="project" value="TreeGrafter"/>
</dbReference>
<dbReference type="SMART" id="SM00225">
    <property type="entry name" value="BTB"/>
    <property type="match status" value="1"/>
</dbReference>
<feature type="domain" description="BTB" evidence="1">
    <location>
        <begin position="24"/>
        <end position="97"/>
    </location>
</feature>
<sequence length="473" mass="54970">MIDDKVLQNLSKNLLEILEDDEYYDIIIEVGSDPYVKIFRAHMAILYYRSPYFRSILSTNKKKNDGTLTHIKLPNILPETFQVILRYIYGGVVSWDEYDASDIIKILVSASELNLQELIILVQFYLIENKSEWIELNFNDVYQTSFGNNSFSELQKYCNDLTSKAPDKIFRSLDLSSTSEKVIISLIQSENIQIRAIQVWDYIIKWGYAQNSELPSDLKNFSEEDFNILKNSLQKCISYVNFHNLTSAEFLDKVLPYKKILSDELLDHLIHHFMNPSNRPEENNSNHIDSKIITFQHAELILKWINTNSSSTYTSIFRKWIYKDTTDTTQKLQNFKLLLRGTRDGFTPEKFHEICDDQSHTVTIVKLQDSNEILGGYNPIAWKSGQNFDTAKDSFIFSFKDNNNIENHILSRVKFEWLAVYNFDGVGSSFGGADLTLNNEMGSCSQWAYENPIRETNDTFFCAEYEVFQITSD</sequence>
<dbReference type="PROSITE" id="PS51886">
    <property type="entry name" value="TLDC"/>
    <property type="match status" value="1"/>
</dbReference>
<evidence type="ECO:0000259" key="1">
    <source>
        <dbReference type="PROSITE" id="PS50097"/>
    </source>
</evidence>
<dbReference type="Gene3D" id="3.30.710.10">
    <property type="entry name" value="Potassium Channel Kv1.1, Chain A"/>
    <property type="match status" value="1"/>
</dbReference>
<evidence type="ECO:0000259" key="2">
    <source>
        <dbReference type="PROSITE" id="PS51886"/>
    </source>
</evidence>
<dbReference type="Pfam" id="PF00651">
    <property type="entry name" value="BTB"/>
    <property type="match status" value="1"/>
</dbReference>
<accession>A0A2Z6R2M3</accession>
<dbReference type="Pfam" id="PF07534">
    <property type="entry name" value="TLD"/>
    <property type="match status" value="1"/>
</dbReference>
<feature type="domain" description="TLDc" evidence="2">
    <location>
        <begin position="307"/>
        <end position="471"/>
    </location>
</feature>